<sequence>MPDSDKYPVESGRRRFVKGVVGSAALSGIGVTTAVSVDSMTSQTGAGGGTTVYRGNELVSGPAPRGMPQIPLEVDDEGYVRGIWPDVEEAEGPDDVATAEQEIGGVNYSTTWFQYCGSQTSPAVDPREDRDNYFRYVGATQIDWQNEEVEGGDRVHVDDFADYDDYDTVVGDAGAGKPALVNWRSEGLSPADRLPVLLIRSPEVEEAAQDDEWIEGSTDQGFIANLNQCTHYCCVPGFRVLGESRQFGAENMIYCNCHQSVYDPYSITEQQYTALPRPGDSVLPGGN</sequence>
<evidence type="ECO:0000259" key="6">
    <source>
        <dbReference type="PROSITE" id="PS51296"/>
    </source>
</evidence>
<dbReference type="RefSeq" id="WP_250598217.1">
    <property type="nucleotide sequence ID" value="NZ_JAKRVY010000010.1"/>
</dbReference>
<keyword evidence="5" id="KW-1015">Disulfide bond</keyword>
<name>A0AAE3FTL3_9EURY</name>
<dbReference type="Proteomes" id="UP001202674">
    <property type="component" value="Unassembled WGS sequence"/>
</dbReference>
<dbReference type="SUPFAM" id="SSF50022">
    <property type="entry name" value="ISP domain"/>
    <property type="match status" value="1"/>
</dbReference>
<keyword evidence="8" id="KW-1185">Reference proteome</keyword>
<feature type="domain" description="Rieske" evidence="6">
    <location>
        <begin position="193"/>
        <end position="264"/>
    </location>
</feature>
<organism evidence="7 8">
    <name type="scientific">Natranaeroarchaeum aerophilus</name>
    <dbReference type="NCBI Taxonomy" id="2917711"/>
    <lineage>
        <taxon>Archaea</taxon>
        <taxon>Methanobacteriati</taxon>
        <taxon>Methanobacteriota</taxon>
        <taxon>Stenosarchaea group</taxon>
        <taxon>Halobacteria</taxon>
        <taxon>Halobacteriales</taxon>
        <taxon>Natronoarchaeaceae</taxon>
        <taxon>Natranaeroarchaeum</taxon>
    </lineage>
</organism>
<keyword evidence="3" id="KW-0408">Iron</keyword>
<keyword evidence="4" id="KW-0411">Iron-sulfur</keyword>
<dbReference type="EMBL" id="JAKRVY010000010">
    <property type="protein sequence ID" value="MCL9814926.1"/>
    <property type="molecule type" value="Genomic_DNA"/>
</dbReference>
<dbReference type="AlphaFoldDB" id="A0AAE3FTL3"/>
<protein>
    <submittedName>
        <fullName evidence="7">Ubiquinol-cytochrome c reductase iron-sulfur subunit</fullName>
    </submittedName>
</protein>
<proteinExistence type="predicted"/>
<comment type="caution">
    <text evidence="7">The sequence shown here is derived from an EMBL/GenBank/DDBJ whole genome shotgun (WGS) entry which is preliminary data.</text>
</comment>
<reference evidence="7 8" key="1">
    <citation type="journal article" date="2022" name="Syst. Appl. Microbiol.">
        <title>Natronocalculus amylovorans gen. nov., sp. nov., and Natranaeroarchaeum aerophilus sp. nov., dominant culturable amylolytic natronoarchaea from hypersaline soda lakes in southwestern Siberia.</title>
        <authorList>
            <person name="Sorokin D.Y."/>
            <person name="Elcheninov A.G."/>
            <person name="Khizhniak T.V."/>
            <person name="Koenen M."/>
            <person name="Bale N.J."/>
            <person name="Damste J.S.S."/>
            <person name="Kublanov I.V."/>
        </authorList>
    </citation>
    <scope>NUCLEOTIDE SEQUENCE [LARGE SCALE GENOMIC DNA]</scope>
    <source>
        <strain evidence="7 8">AArc-St1-1</strain>
    </source>
</reference>
<dbReference type="PROSITE" id="PS51296">
    <property type="entry name" value="RIESKE"/>
    <property type="match status" value="1"/>
</dbReference>
<dbReference type="PANTHER" id="PTHR10134">
    <property type="entry name" value="CYTOCHROME B-C1 COMPLEX SUBUNIT RIESKE, MITOCHONDRIAL"/>
    <property type="match status" value="1"/>
</dbReference>
<dbReference type="GO" id="GO:0051537">
    <property type="term" value="F:2 iron, 2 sulfur cluster binding"/>
    <property type="evidence" value="ECO:0007669"/>
    <property type="project" value="UniProtKB-KW"/>
</dbReference>
<evidence type="ECO:0000256" key="3">
    <source>
        <dbReference type="ARBA" id="ARBA00023004"/>
    </source>
</evidence>
<dbReference type="Gene3D" id="2.102.10.10">
    <property type="entry name" value="Rieske [2Fe-2S] iron-sulphur domain"/>
    <property type="match status" value="1"/>
</dbReference>
<evidence type="ECO:0000256" key="4">
    <source>
        <dbReference type="ARBA" id="ARBA00023014"/>
    </source>
</evidence>
<gene>
    <name evidence="7" type="ORF">AArcSt11_14805</name>
</gene>
<evidence type="ECO:0000313" key="7">
    <source>
        <dbReference type="EMBL" id="MCL9814926.1"/>
    </source>
</evidence>
<evidence type="ECO:0000256" key="1">
    <source>
        <dbReference type="ARBA" id="ARBA00022714"/>
    </source>
</evidence>
<dbReference type="GO" id="GO:0046872">
    <property type="term" value="F:metal ion binding"/>
    <property type="evidence" value="ECO:0007669"/>
    <property type="project" value="UniProtKB-KW"/>
</dbReference>
<dbReference type="InterPro" id="IPR017941">
    <property type="entry name" value="Rieske_2Fe-2S"/>
</dbReference>
<dbReference type="InterPro" id="IPR014349">
    <property type="entry name" value="Rieske_Fe-S_prot"/>
</dbReference>
<evidence type="ECO:0000256" key="5">
    <source>
        <dbReference type="ARBA" id="ARBA00023157"/>
    </source>
</evidence>
<keyword evidence="1" id="KW-0001">2Fe-2S</keyword>
<accession>A0AAE3FTL3</accession>
<evidence type="ECO:0000313" key="8">
    <source>
        <dbReference type="Proteomes" id="UP001202674"/>
    </source>
</evidence>
<evidence type="ECO:0000256" key="2">
    <source>
        <dbReference type="ARBA" id="ARBA00022723"/>
    </source>
</evidence>
<dbReference type="InterPro" id="IPR036922">
    <property type="entry name" value="Rieske_2Fe-2S_sf"/>
</dbReference>
<keyword evidence="2" id="KW-0479">Metal-binding</keyword>